<evidence type="ECO:0000256" key="1">
    <source>
        <dbReference type="SAM" id="MobiDB-lite"/>
    </source>
</evidence>
<protein>
    <submittedName>
        <fullName evidence="2">Uncharacterized protein</fullName>
    </submittedName>
</protein>
<feature type="compositionally biased region" description="Acidic residues" evidence="1">
    <location>
        <begin position="145"/>
        <end position="161"/>
    </location>
</feature>
<sequence>MQAPSDHPASGPSDGEDTKAHHRAKMSDPLTLQGDAVAPLEQLDSEEFHSLLDATMSRSVTQAIYSAMGAMSDNLSHSITNAIKASTTTLPRARAVADGSELTDRVRPVTAEVVGPPRKRATRRATAARTWKRAKALTDSSDSGSDVEEVLSESDEVDSNEWEVSSLDHSPPRDPNTLKYNNADSSAILDPQGEPLFDPDTLQNPRSAEWFPTEYVARYIAARIRKPLDKATRNKLRAECPRPTVPDMACATPDIDPKVAQFLGKTGWKAKKGLDYSLRHCQDKVLDTLGPSAKIFELVEAALTEGTPLDLLAIRGWAQRSICLIGNANAALATERRKTILMKIEPKLVNMAFTEPGPQAKGLLFGANFVKELSTYVSTFTALDKAQTSIKRECSLPEFLVGPADTGAVCPAVHPAVHTGDTEVPLRLDFSRQKTEHPRPFFRSEADHGNLEETEAPHTADGLMRKNVATCSNSNGKERHGDSDASPSDSHQPLGASPSS</sequence>
<reference evidence="2" key="1">
    <citation type="submission" date="2022-03" db="EMBL/GenBank/DDBJ databases">
        <authorList>
            <person name="Alioto T."/>
            <person name="Alioto T."/>
            <person name="Gomez Garrido J."/>
        </authorList>
    </citation>
    <scope>NUCLEOTIDE SEQUENCE</scope>
</reference>
<name>A0AAD1VW99_PELCU</name>
<proteinExistence type="predicted"/>
<feature type="region of interest" description="Disordered" evidence="1">
    <location>
        <begin position="430"/>
        <end position="500"/>
    </location>
</feature>
<feature type="region of interest" description="Disordered" evidence="1">
    <location>
        <begin position="135"/>
        <end position="204"/>
    </location>
</feature>
<dbReference type="EMBL" id="OW240913">
    <property type="protein sequence ID" value="CAH2254494.1"/>
    <property type="molecule type" value="Genomic_DNA"/>
</dbReference>
<dbReference type="Proteomes" id="UP001295444">
    <property type="component" value="Chromosome 02"/>
</dbReference>
<accession>A0AAD1VW99</accession>
<feature type="compositionally biased region" description="Polar residues" evidence="1">
    <location>
        <begin position="485"/>
        <end position="500"/>
    </location>
</feature>
<organism evidence="2 3">
    <name type="scientific">Pelobates cultripes</name>
    <name type="common">Western spadefoot toad</name>
    <dbReference type="NCBI Taxonomy" id="61616"/>
    <lineage>
        <taxon>Eukaryota</taxon>
        <taxon>Metazoa</taxon>
        <taxon>Chordata</taxon>
        <taxon>Craniata</taxon>
        <taxon>Vertebrata</taxon>
        <taxon>Euteleostomi</taxon>
        <taxon>Amphibia</taxon>
        <taxon>Batrachia</taxon>
        <taxon>Anura</taxon>
        <taxon>Pelobatoidea</taxon>
        <taxon>Pelobatidae</taxon>
        <taxon>Pelobates</taxon>
    </lineage>
</organism>
<evidence type="ECO:0000313" key="2">
    <source>
        <dbReference type="EMBL" id="CAH2254494.1"/>
    </source>
</evidence>
<keyword evidence="3" id="KW-1185">Reference proteome</keyword>
<feature type="compositionally biased region" description="Basic and acidic residues" evidence="1">
    <location>
        <begin position="430"/>
        <end position="458"/>
    </location>
</feature>
<dbReference type="AlphaFoldDB" id="A0AAD1VW99"/>
<gene>
    <name evidence="2" type="ORF">PECUL_23A061431</name>
</gene>
<evidence type="ECO:0000313" key="3">
    <source>
        <dbReference type="Proteomes" id="UP001295444"/>
    </source>
</evidence>
<feature type="region of interest" description="Disordered" evidence="1">
    <location>
        <begin position="1"/>
        <end position="29"/>
    </location>
</feature>